<evidence type="ECO:0000313" key="3">
    <source>
        <dbReference type="Proteomes" id="UP001152888"/>
    </source>
</evidence>
<proteinExistence type="predicted"/>
<name>A0A9P0KQF2_ACAOB</name>
<dbReference type="EMBL" id="CAKOFQ010006860">
    <property type="protein sequence ID" value="CAH1977561.1"/>
    <property type="molecule type" value="Genomic_DNA"/>
</dbReference>
<feature type="region of interest" description="Disordered" evidence="1">
    <location>
        <begin position="135"/>
        <end position="162"/>
    </location>
</feature>
<feature type="compositionally biased region" description="Polar residues" evidence="1">
    <location>
        <begin position="24"/>
        <end position="47"/>
    </location>
</feature>
<feature type="compositionally biased region" description="Polar residues" evidence="1">
    <location>
        <begin position="436"/>
        <end position="445"/>
    </location>
</feature>
<evidence type="ECO:0000256" key="1">
    <source>
        <dbReference type="SAM" id="MobiDB-lite"/>
    </source>
</evidence>
<dbReference type="PANTHER" id="PTHR40240">
    <property type="entry name" value="PLEXUS, ISOFORM A"/>
    <property type="match status" value="1"/>
</dbReference>
<evidence type="ECO:0008006" key="4">
    <source>
        <dbReference type="Google" id="ProtNLM"/>
    </source>
</evidence>
<feature type="compositionally biased region" description="Polar residues" evidence="1">
    <location>
        <begin position="404"/>
        <end position="419"/>
    </location>
</feature>
<dbReference type="AlphaFoldDB" id="A0A9P0KQF2"/>
<organism evidence="2 3">
    <name type="scientific">Acanthoscelides obtectus</name>
    <name type="common">Bean weevil</name>
    <name type="synonym">Bruchus obtectus</name>
    <dbReference type="NCBI Taxonomy" id="200917"/>
    <lineage>
        <taxon>Eukaryota</taxon>
        <taxon>Metazoa</taxon>
        <taxon>Ecdysozoa</taxon>
        <taxon>Arthropoda</taxon>
        <taxon>Hexapoda</taxon>
        <taxon>Insecta</taxon>
        <taxon>Pterygota</taxon>
        <taxon>Neoptera</taxon>
        <taxon>Endopterygota</taxon>
        <taxon>Coleoptera</taxon>
        <taxon>Polyphaga</taxon>
        <taxon>Cucujiformia</taxon>
        <taxon>Chrysomeloidea</taxon>
        <taxon>Chrysomelidae</taxon>
        <taxon>Bruchinae</taxon>
        <taxon>Bruchini</taxon>
        <taxon>Acanthoscelides</taxon>
    </lineage>
</organism>
<gene>
    <name evidence="2" type="ORF">ACAOBT_LOCUS12728</name>
</gene>
<dbReference type="PANTHER" id="PTHR40240:SF1">
    <property type="entry name" value="PLEXUS, ISOFORM A"/>
    <property type="match status" value="1"/>
</dbReference>
<feature type="compositionally biased region" description="Polar residues" evidence="1">
    <location>
        <begin position="638"/>
        <end position="648"/>
    </location>
</feature>
<comment type="caution">
    <text evidence="2">The sequence shown here is derived from an EMBL/GenBank/DDBJ whole genome shotgun (WGS) entry which is preliminary data.</text>
</comment>
<protein>
    <recommendedName>
        <fullName evidence="4">Genetic suppressor element-like domain-containing protein</fullName>
    </recommendedName>
</protein>
<feature type="compositionally biased region" description="Basic and acidic residues" evidence="1">
    <location>
        <begin position="543"/>
        <end position="563"/>
    </location>
</feature>
<reference evidence="2" key="1">
    <citation type="submission" date="2022-03" db="EMBL/GenBank/DDBJ databases">
        <authorList>
            <person name="Sayadi A."/>
        </authorList>
    </citation>
    <scope>NUCLEOTIDE SEQUENCE</scope>
</reference>
<feature type="region of interest" description="Disordered" evidence="1">
    <location>
        <begin position="596"/>
        <end position="656"/>
    </location>
</feature>
<accession>A0A9P0KQF2</accession>
<feature type="compositionally biased region" description="Polar residues" evidence="1">
    <location>
        <begin position="564"/>
        <end position="577"/>
    </location>
</feature>
<keyword evidence="3" id="KW-1185">Reference proteome</keyword>
<feature type="region of interest" description="Disordered" evidence="1">
    <location>
        <begin position="543"/>
        <end position="577"/>
    </location>
</feature>
<feature type="region of interest" description="Disordered" evidence="1">
    <location>
        <begin position="333"/>
        <end position="449"/>
    </location>
</feature>
<sequence length="656" mass="74018">MKLRIVLKKVHIRKFVRTKKKTQLKQVISRPTSPQQPDQNGHTTTSTGGQSYRCFICSGLFPRSQMEWVSTSAEGVNSHAMHFPCLARVARTSENSCMDSHGRVLSCARCVDHLTKQWEALEAERVPLERRRYDIPAPASANGDRGIPTPPSTNSDRTVCSNSNPGSGGSSIYCFLCGFHSELTLARVVYSKPQGRNAPYFPALIRHNSHPNAEQLREDGSALVCTFCYHSLVNQWRRYEAQSTTAPPADRREYNTHDYRCYVCGITTYRKRVRALLIKDFPFLRFHPQPEHSLLLENGDYAVVCLDCYETLRTQSLEYERWGLPLDKRQYNWITQPPPPEDSPEATVARLPSGQRSDKVVPPTLITKPNRKNCSPKIMDRKTSSTKPEAGPGSVPLPEKSKPSQEVSSFATTGPSSLRSFEPRLPTNHVDRYPASSLSDLSRSGFQPYRPDDRIPHLPVGMELPYSHYGPYPSLPLIDDPLYYERMGIIRPPWPPIGHPYLPYMLPGTAMPLYMHERLKLEEEQHRRLAALRKEEEQREMLERDLQLHREKDRAQREREKVQSRMSPHHSLSASQPSHLVLPILQPPGMYPPQVGLPSSAVPVSSRQGSLGAPPPSSSAFLTPSTPPGQPSAGYSVPRSSPSLQRHSPSLLRCRH</sequence>
<dbReference type="Proteomes" id="UP001152888">
    <property type="component" value="Unassembled WGS sequence"/>
</dbReference>
<evidence type="ECO:0000313" key="2">
    <source>
        <dbReference type="EMBL" id="CAH1977561.1"/>
    </source>
</evidence>
<feature type="region of interest" description="Disordered" evidence="1">
    <location>
        <begin position="23"/>
        <end position="47"/>
    </location>
</feature>